<dbReference type="SUPFAM" id="SSF48334">
    <property type="entry name" value="DNA repair protein MutS, domain III"/>
    <property type="match status" value="1"/>
</dbReference>
<evidence type="ECO:0000313" key="7">
    <source>
        <dbReference type="EMBL" id="GFE55889.1"/>
    </source>
</evidence>
<dbReference type="GO" id="GO:0006298">
    <property type="term" value="P:mismatch repair"/>
    <property type="evidence" value="ECO:0007669"/>
    <property type="project" value="InterPro"/>
</dbReference>
<dbReference type="PANTHER" id="PTHR11361:SF35">
    <property type="entry name" value="DNA MISMATCH REPAIR PROTEIN MSH2"/>
    <property type="match status" value="1"/>
</dbReference>
<feature type="region of interest" description="Disordered" evidence="5">
    <location>
        <begin position="821"/>
        <end position="842"/>
    </location>
</feature>
<feature type="domain" description="DNA mismatch repair proteins mutS family" evidence="6">
    <location>
        <begin position="1815"/>
        <end position="1831"/>
    </location>
</feature>
<evidence type="ECO:0000256" key="4">
    <source>
        <dbReference type="SAM" id="Coils"/>
    </source>
</evidence>
<accession>A0A9W5WWF9</accession>
<comment type="caution">
    <text evidence="7">The sequence shown here is derived from an EMBL/GenBank/DDBJ whole genome shotgun (WGS) entry which is preliminary data.</text>
</comment>
<dbReference type="EMBL" id="BLIY01000024">
    <property type="protein sequence ID" value="GFE55889.1"/>
    <property type="molecule type" value="Genomic_DNA"/>
</dbReference>
<dbReference type="InterPro" id="IPR036678">
    <property type="entry name" value="MutS_con_dom_sf"/>
</dbReference>
<dbReference type="SMART" id="SM00534">
    <property type="entry name" value="MUTSac"/>
    <property type="match status" value="1"/>
</dbReference>
<proteinExistence type="predicted"/>
<evidence type="ECO:0000256" key="5">
    <source>
        <dbReference type="SAM" id="MobiDB-lite"/>
    </source>
</evidence>
<dbReference type="GO" id="GO:0140664">
    <property type="term" value="F:ATP-dependent DNA damage sensor activity"/>
    <property type="evidence" value="ECO:0007669"/>
    <property type="project" value="InterPro"/>
</dbReference>
<dbReference type="PANTHER" id="PTHR11361">
    <property type="entry name" value="DNA MISMATCH REPAIR PROTEIN MUTS FAMILY MEMBER"/>
    <property type="match status" value="1"/>
</dbReference>
<dbReference type="Pfam" id="PF05192">
    <property type="entry name" value="MutS_III"/>
    <property type="match status" value="1"/>
</dbReference>
<keyword evidence="3" id="KW-0238">DNA-binding</keyword>
<gene>
    <name evidence="7" type="ORF">BaOVIS_032930</name>
</gene>
<dbReference type="Pfam" id="PF00488">
    <property type="entry name" value="MutS_V"/>
    <property type="match status" value="1"/>
</dbReference>
<evidence type="ECO:0000256" key="1">
    <source>
        <dbReference type="ARBA" id="ARBA00022741"/>
    </source>
</evidence>
<dbReference type="GO" id="GO:0032301">
    <property type="term" value="C:MutSalpha complex"/>
    <property type="evidence" value="ECO:0007669"/>
    <property type="project" value="TreeGrafter"/>
</dbReference>
<dbReference type="InterPro" id="IPR007696">
    <property type="entry name" value="DNA_mismatch_repair_MutS_core"/>
</dbReference>
<dbReference type="SUPFAM" id="SSF52540">
    <property type="entry name" value="P-loop containing nucleoside triphosphate hydrolases"/>
    <property type="match status" value="1"/>
</dbReference>
<organism evidence="7 8">
    <name type="scientific">Babesia ovis</name>
    <dbReference type="NCBI Taxonomy" id="5869"/>
    <lineage>
        <taxon>Eukaryota</taxon>
        <taxon>Sar</taxon>
        <taxon>Alveolata</taxon>
        <taxon>Apicomplexa</taxon>
        <taxon>Aconoidasida</taxon>
        <taxon>Piroplasmida</taxon>
        <taxon>Babesiidae</taxon>
        <taxon>Babesia</taxon>
    </lineage>
</organism>
<evidence type="ECO:0000313" key="8">
    <source>
        <dbReference type="Proteomes" id="UP001057455"/>
    </source>
</evidence>
<evidence type="ECO:0000256" key="2">
    <source>
        <dbReference type="ARBA" id="ARBA00022840"/>
    </source>
</evidence>
<protein>
    <submittedName>
        <fullName evidence="7">DNA mismatch repair protein</fullName>
    </submittedName>
</protein>
<dbReference type="InterPro" id="IPR036187">
    <property type="entry name" value="DNA_mismatch_repair_MutS_sf"/>
</dbReference>
<keyword evidence="2" id="KW-0067">ATP-binding</keyword>
<feature type="region of interest" description="Disordered" evidence="5">
    <location>
        <begin position="707"/>
        <end position="743"/>
    </location>
</feature>
<dbReference type="Gene3D" id="3.40.50.300">
    <property type="entry name" value="P-loop containing nucleotide triphosphate hydrolases"/>
    <property type="match status" value="1"/>
</dbReference>
<keyword evidence="8" id="KW-1185">Reference proteome</keyword>
<keyword evidence="1" id="KW-0547">Nucleotide-binding</keyword>
<evidence type="ECO:0000256" key="3">
    <source>
        <dbReference type="ARBA" id="ARBA00023125"/>
    </source>
</evidence>
<name>A0A9W5WWF9_BABOV</name>
<dbReference type="Pfam" id="PF05190">
    <property type="entry name" value="MutS_IV"/>
    <property type="match status" value="1"/>
</dbReference>
<dbReference type="GO" id="GO:0006312">
    <property type="term" value="P:mitotic recombination"/>
    <property type="evidence" value="ECO:0007669"/>
    <property type="project" value="TreeGrafter"/>
</dbReference>
<dbReference type="Gene3D" id="1.10.1420.10">
    <property type="match status" value="2"/>
</dbReference>
<dbReference type="OrthoDB" id="295033at2759"/>
<feature type="compositionally biased region" description="Basic and acidic residues" evidence="5">
    <location>
        <begin position="724"/>
        <end position="735"/>
    </location>
</feature>
<dbReference type="InterPro" id="IPR027417">
    <property type="entry name" value="P-loop_NTPase"/>
</dbReference>
<feature type="region of interest" description="Disordered" evidence="5">
    <location>
        <begin position="31"/>
        <end position="52"/>
    </location>
</feature>
<dbReference type="GO" id="GO:0005524">
    <property type="term" value="F:ATP binding"/>
    <property type="evidence" value="ECO:0007669"/>
    <property type="project" value="UniProtKB-KW"/>
</dbReference>
<evidence type="ECO:0000259" key="6">
    <source>
        <dbReference type="PROSITE" id="PS00486"/>
    </source>
</evidence>
<dbReference type="PROSITE" id="PS00486">
    <property type="entry name" value="DNA_MISMATCH_REPAIR_2"/>
    <property type="match status" value="1"/>
</dbReference>
<feature type="compositionally biased region" description="Polar residues" evidence="5">
    <location>
        <begin position="707"/>
        <end position="718"/>
    </location>
</feature>
<dbReference type="InterPro" id="IPR007861">
    <property type="entry name" value="DNA_mismatch_repair_MutS_clamp"/>
</dbReference>
<keyword evidence="4" id="KW-0175">Coiled coil</keyword>
<dbReference type="InterPro" id="IPR045076">
    <property type="entry name" value="MutS"/>
</dbReference>
<sequence>MAYTEPISTSDNLFGDEDDLIYDDTRNEGEPISYRQSSGFTKQGSGLDRQKSSNKIQIDDIEAWLMTNLKEVIPEDMQSMYINKNNVLFSFEKDPLTNTEVDATTDWLNKLTNGTRRSILNSFDISTPYTKIANNRLEESRKRVALDYKTDPSFIRAIDQRTGKYILSNLVRSAVEQRDGLINYVEYVRNNIALVPLLEELNRYAYTQKIAYRTARKQLWFLLKLADELKLVQKTKSFSFKIIIGKNNSNEHNPFMLDKFVTAKWLHGNDERTVMTEGSISFTTKDPNTSSNPPESFFNDGIMAEDSVLNVSLGDSNQPFSESKLMNMFQDSSIFSNSQMSSNIGIADSTGFMADYSADVSFLNAPLLDVSTSGYMKSFKGSISGNSWQMLQQLKQKRIKPVERKDADTVQMVLNKIDSKRTSNEVKNANNTIAVLEAACKLYGTGPKWCNPDKNEFDAGNRRNALVYIRPPKTVNQNSIAYEYLLQYKSVHQKLNGGIRQQHALAYGIITLNVPTPGEPPTSYQVNPQPWHNPDYATKWRRLGSHVAKSPWLITAHQEGTKANANEGISKVVYTFNDDQKNSEPVVGSSTVSEEATNVDQSTCIEPQEPSLNDVVKPQENGTRAEEFLKQNYDLKPNDPSDIAESVTMVNVVTKENNGVSDREEQIVHNNISISDDIIPASVEAPKSLGVPVADDDLNVATSDLAQNTTNGDVTPSENARPIHGKEQSVSREEIPQPLPLVDNSGGQMKLTALFRYVYEKMKKVKPLPEYSPTLLQTSTKEGENRQEETLDFTMRMPGKRRRILDDNVAETINLNYAPINAESTSSNDPSIDDDTIGEEYNGTEDKRDVVNETAPTSASKMLRKEKIRKMRELVKNMFEIEAEESDDENLSDPEDIRKKLQLLKQRLQDSSEEAESDSDDEAYLADEMKDFITEVENLNAEDEELAKQRFFADMKQQEDRELAKLMPLKERSERELTRREERMKLLMKLKRAKDLRDIEELHPSDFESSDEDGDSNTVKAKKRTRVTKEELEQLLKFKAGIYQPEESISQTEELKIFVDSKLQRSHKHNDDLPLIRNQVERVHNNRRDTMDTMLASGIHSNIFGGSKEKPVGNPRSFGLNSQPIVSTTENTTAQTQRKQPTIVMKSFRLDQASMKPLNSTNIRNVGGFTGFHNLENALKDGQNRNSHYASNKGNGLNKTRQKSAIKQLGIAICNVLDSSFHVVEISDNEFFTVLESIILQVAPTVCTLYTTKDAVDIKRIKHILSLCNVECLKHTTANPNDSITAAEEMRIKGNLEYLLEKEDHLRNHSKLFSLQLAMRALLDVFDTFDFAKQAACKQKFRLEHYQVDNYLSMDRAAFASLSILPNGSNCISETSSTSLFGILNKCRTSIGARRLRMWVSQPLTDIQEISKRHDCVEAFKGNIYKTMQAECLRKVPDLDAIVMKFRTVEGVGDWGSKQKSTITFEDLIHLYECIIAVNRMVQFLLVPYDGKHADTIKHMFTEPLLNISSLFESYLRLVEKTVDLKEAEKRNYVINRNFDKTLVTMGNKLDIIRDDIESLRGSLEDEIFYGSKKGKRGNNLKLVECNNMGFLFRVSKKDQALVQQAEGIGKTMEKVRLNKSEFLFTTPQLRQLCTKFSSAQREYERAQSTLVNKAFKVAATYWVLIERFTNIIATLDILAGFAEVAATLQYVRPEIDRDNNEINLVGARHPLVECGLTTCAFVPNNLLMKRETSLVHITTGPNMGGKSTYIRQVGIIAVMNQIGSFVPCTRAKLPIFNHVLCRVGASDIQLRGVSTFLAEMVEAAAILKTANERSLVIIDELGRGTSTYDGFGLAWAIIVDLIKNAKCFCLCATHFHEMGELAKEYPCVENKYVSAKYFEDTKKMVFLYEIKDGICRDSYAINVADIALFPSDIFKVYPYVGKMAGNLLKIFLGIVTVALFNGQASADLGHNRLGQVVDRITSYHPKDCHFNYNSAVNHVINNGLAMPEDLAQILGKLKSGKIPDAHIWHVARRFADIVTEARLGKMGGKPQSAVAWKEYNKGLVYHIYDALTLPSVLELV</sequence>
<dbReference type="SMART" id="SM00533">
    <property type="entry name" value="MUTSd"/>
    <property type="match status" value="1"/>
</dbReference>
<reference evidence="7" key="1">
    <citation type="submission" date="2019-12" db="EMBL/GenBank/DDBJ databases">
        <title>Genome sequence of Babesia ovis.</title>
        <authorList>
            <person name="Yamagishi J."/>
            <person name="Sevinc F."/>
            <person name="Xuan X."/>
        </authorList>
    </citation>
    <scope>NUCLEOTIDE SEQUENCE</scope>
    <source>
        <strain evidence="7">Selcuk</strain>
    </source>
</reference>
<dbReference type="InterPro" id="IPR000432">
    <property type="entry name" value="DNA_mismatch_repair_MutS_C"/>
</dbReference>
<feature type="coiled-coil region" evidence="4">
    <location>
        <begin position="898"/>
        <end position="990"/>
    </location>
</feature>
<dbReference type="GO" id="GO:0030983">
    <property type="term" value="F:mismatched DNA binding"/>
    <property type="evidence" value="ECO:0007669"/>
    <property type="project" value="InterPro"/>
</dbReference>
<feature type="compositionally biased region" description="Polar residues" evidence="5">
    <location>
        <begin position="34"/>
        <end position="44"/>
    </location>
</feature>
<dbReference type="Gene3D" id="3.30.420.110">
    <property type="entry name" value="MutS, connector domain"/>
    <property type="match status" value="1"/>
</dbReference>
<dbReference type="Proteomes" id="UP001057455">
    <property type="component" value="Unassembled WGS sequence"/>
</dbReference>